<dbReference type="PANTHER" id="PTHR30028">
    <property type="entry name" value="UPF0014 INNER MEMBRANE PROTEIN YBBM-RELATED"/>
    <property type="match status" value="1"/>
</dbReference>
<comment type="caution">
    <text evidence="7">The sequence shown here is derived from an EMBL/GenBank/DDBJ whole genome shotgun (WGS) entry which is preliminary data.</text>
</comment>
<dbReference type="AlphaFoldDB" id="A0A399JCQ3"/>
<sequence>MPGLTHWLLFTAGLAALVAAGVLILRSQRVGLGALPWIAVLRAAVQLAVVALLMRGVLEWWWALAAFLLLMLVTAGFTGAGRASGLPRGRAAALLGISAGAVISVGAIVGLGLVERSSQELVAIAGILIGNAMTASTLSLRRLASLLRDRHGEVEAWLALGATPTQSTAELRREAIRESLIPNLDQTRSTGLVTLPGAFVGALFGGASPLEAAAFQLVVLVGIFLGQSVTASLATWWAAGSPLLPAPDGASGA</sequence>
<dbReference type="RefSeq" id="WP_119423689.1">
    <property type="nucleotide sequence ID" value="NZ_QQXK01000004.1"/>
</dbReference>
<protein>
    <submittedName>
        <fullName evidence="7">ABC transporter permease</fullName>
    </submittedName>
</protein>
<organism evidence="7 8">
    <name type="scientific">Galactobacter valiniphilus</name>
    <dbReference type="NCBI Taxonomy" id="2676122"/>
    <lineage>
        <taxon>Bacteria</taxon>
        <taxon>Bacillati</taxon>
        <taxon>Actinomycetota</taxon>
        <taxon>Actinomycetes</taxon>
        <taxon>Micrococcales</taxon>
        <taxon>Micrococcaceae</taxon>
        <taxon>Galactobacter</taxon>
    </lineage>
</organism>
<comment type="similarity">
    <text evidence="2">Belongs to the UPF0014 family.</text>
</comment>
<accession>A0A399JCQ3</accession>
<comment type="subcellular location">
    <subcellularLocation>
        <location evidence="1">Membrane</location>
        <topology evidence="1">Multi-pass membrane protein</topology>
    </subcellularLocation>
</comment>
<evidence type="ECO:0000256" key="1">
    <source>
        <dbReference type="ARBA" id="ARBA00004141"/>
    </source>
</evidence>
<feature type="transmembrane region" description="Helical" evidence="6">
    <location>
        <begin position="92"/>
        <end position="114"/>
    </location>
</feature>
<keyword evidence="3 6" id="KW-0812">Transmembrane</keyword>
<name>A0A399JCQ3_9MICC</name>
<evidence type="ECO:0000256" key="5">
    <source>
        <dbReference type="ARBA" id="ARBA00023136"/>
    </source>
</evidence>
<evidence type="ECO:0000256" key="6">
    <source>
        <dbReference type="SAM" id="Phobius"/>
    </source>
</evidence>
<dbReference type="PANTHER" id="PTHR30028:SF0">
    <property type="entry name" value="PROTEIN ALUMINUM SENSITIVE 3"/>
    <property type="match status" value="1"/>
</dbReference>
<feature type="transmembrane region" description="Helical" evidence="6">
    <location>
        <begin position="120"/>
        <end position="140"/>
    </location>
</feature>
<evidence type="ECO:0000313" key="7">
    <source>
        <dbReference type="EMBL" id="RII43318.1"/>
    </source>
</evidence>
<feature type="transmembrane region" description="Helical" evidence="6">
    <location>
        <begin position="217"/>
        <end position="239"/>
    </location>
</feature>
<feature type="transmembrane region" description="Helical" evidence="6">
    <location>
        <begin position="6"/>
        <end position="25"/>
    </location>
</feature>
<evidence type="ECO:0000256" key="3">
    <source>
        <dbReference type="ARBA" id="ARBA00022692"/>
    </source>
</evidence>
<evidence type="ECO:0000256" key="2">
    <source>
        <dbReference type="ARBA" id="ARBA00005268"/>
    </source>
</evidence>
<dbReference type="GO" id="GO:0005886">
    <property type="term" value="C:plasma membrane"/>
    <property type="evidence" value="ECO:0007669"/>
    <property type="project" value="TreeGrafter"/>
</dbReference>
<proteinExistence type="inferred from homology"/>
<dbReference type="Proteomes" id="UP000265419">
    <property type="component" value="Unassembled WGS sequence"/>
</dbReference>
<dbReference type="Pfam" id="PF03649">
    <property type="entry name" value="UPF0014"/>
    <property type="match status" value="1"/>
</dbReference>
<feature type="transmembrane region" description="Helical" evidence="6">
    <location>
        <begin position="60"/>
        <end position="80"/>
    </location>
</feature>
<reference evidence="7 8" key="1">
    <citation type="submission" date="2018-07" db="EMBL/GenBank/DDBJ databases">
        <title>Arthrobacter sp. nov., isolated from raw cow's milk with high bacterial count.</title>
        <authorList>
            <person name="Hahne J."/>
            <person name="Isele D."/>
            <person name="Lipski A."/>
        </authorList>
    </citation>
    <scope>NUCLEOTIDE SEQUENCE [LARGE SCALE GENOMIC DNA]</scope>
    <source>
        <strain evidence="7 8">JZ R-35</strain>
    </source>
</reference>
<dbReference type="EMBL" id="QQXK01000004">
    <property type="protein sequence ID" value="RII43318.1"/>
    <property type="molecule type" value="Genomic_DNA"/>
</dbReference>
<keyword evidence="4 6" id="KW-1133">Transmembrane helix</keyword>
<keyword evidence="5 6" id="KW-0472">Membrane</keyword>
<evidence type="ECO:0000256" key="4">
    <source>
        <dbReference type="ARBA" id="ARBA00022989"/>
    </source>
</evidence>
<evidence type="ECO:0000313" key="8">
    <source>
        <dbReference type="Proteomes" id="UP000265419"/>
    </source>
</evidence>
<feature type="transmembrane region" description="Helical" evidence="6">
    <location>
        <begin position="32"/>
        <end position="54"/>
    </location>
</feature>
<dbReference type="InterPro" id="IPR005226">
    <property type="entry name" value="UPF0014_fam"/>
</dbReference>
<keyword evidence="8" id="KW-1185">Reference proteome</keyword>
<gene>
    <name evidence="7" type="ORF">DWB68_03195</name>
</gene>